<dbReference type="SUPFAM" id="SSF100895">
    <property type="entry name" value="Kazal-type serine protease inhibitors"/>
    <property type="match status" value="1"/>
</dbReference>
<evidence type="ECO:0000313" key="8">
    <source>
        <dbReference type="Ensembl" id="ENSMCSP00000020227.1"/>
    </source>
</evidence>
<accession>A0A8C5X9D3</accession>
<sequence length="65" mass="7076">MNSHLHRFLGGNMLWNGGKALVRCPRILRPVCGSDGFTYDNDCSICAHNVCKEESTPVSALLAAK</sequence>
<dbReference type="InterPro" id="IPR036058">
    <property type="entry name" value="Kazal_dom_sf"/>
</dbReference>
<name>A0A8C5X9D3_9PASS</name>
<dbReference type="Gene3D" id="3.30.60.30">
    <property type="match status" value="1"/>
</dbReference>
<keyword evidence="3" id="KW-0646">Protease inhibitor</keyword>
<keyword evidence="2" id="KW-0964">Secreted</keyword>
<evidence type="ECO:0000256" key="6">
    <source>
        <dbReference type="ARBA" id="ARBA00023180"/>
    </source>
</evidence>
<reference evidence="8" key="1">
    <citation type="submission" date="2025-08" db="UniProtKB">
        <authorList>
            <consortium name="Ensembl"/>
        </authorList>
    </citation>
    <scope>IDENTIFICATION</scope>
</reference>
<comment type="subcellular location">
    <subcellularLocation>
        <location evidence="1">Secreted</location>
    </subcellularLocation>
</comment>
<evidence type="ECO:0000256" key="1">
    <source>
        <dbReference type="ARBA" id="ARBA00004613"/>
    </source>
</evidence>
<dbReference type="PROSITE" id="PS51465">
    <property type="entry name" value="KAZAL_2"/>
    <property type="match status" value="1"/>
</dbReference>
<organism evidence="8 9">
    <name type="scientific">Malurus cyaneus samueli</name>
    <dbReference type="NCBI Taxonomy" id="2593467"/>
    <lineage>
        <taxon>Eukaryota</taxon>
        <taxon>Metazoa</taxon>
        <taxon>Chordata</taxon>
        <taxon>Craniata</taxon>
        <taxon>Vertebrata</taxon>
        <taxon>Euteleostomi</taxon>
        <taxon>Archelosauria</taxon>
        <taxon>Archosauria</taxon>
        <taxon>Dinosauria</taxon>
        <taxon>Saurischia</taxon>
        <taxon>Theropoda</taxon>
        <taxon>Coelurosauria</taxon>
        <taxon>Aves</taxon>
        <taxon>Neognathae</taxon>
        <taxon>Neoaves</taxon>
        <taxon>Telluraves</taxon>
        <taxon>Australaves</taxon>
        <taxon>Passeriformes</taxon>
        <taxon>Meliphagoidea</taxon>
        <taxon>Maluridae</taxon>
        <taxon>Malurus</taxon>
    </lineage>
</organism>
<dbReference type="FunFam" id="3.30.60.30:FF:000036">
    <property type="entry name" value="Ovomucoid"/>
    <property type="match status" value="1"/>
</dbReference>
<dbReference type="InterPro" id="IPR002350">
    <property type="entry name" value="Kazal_dom"/>
</dbReference>
<dbReference type="GO" id="GO:0005576">
    <property type="term" value="C:extracellular region"/>
    <property type="evidence" value="ECO:0007669"/>
    <property type="project" value="UniProtKB-SubCell"/>
</dbReference>
<evidence type="ECO:0000259" key="7">
    <source>
        <dbReference type="PROSITE" id="PS51465"/>
    </source>
</evidence>
<dbReference type="GO" id="GO:0004867">
    <property type="term" value="F:serine-type endopeptidase inhibitor activity"/>
    <property type="evidence" value="ECO:0007669"/>
    <property type="project" value="UniProtKB-KW"/>
</dbReference>
<keyword evidence="4" id="KW-0722">Serine protease inhibitor</keyword>
<evidence type="ECO:0000256" key="4">
    <source>
        <dbReference type="ARBA" id="ARBA00022900"/>
    </source>
</evidence>
<keyword evidence="9" id="KW-1185">Reference proteome</keyword>
<dbReference type="AlphaFoldDB" id="A0A8C5X9D3"/>
<dbReference type="PANTHER" id="PTHR21312">
    <property type="entry name" value="SERINE PROTEASE INHIBITOR"/>
    <property type="match status" value="1"/>
</dbReference>
<evidence type="ECO:0000256" key="3">
    <source>
        <dbReference type="ARBA" id="ARBA00022690"/>
    </source>
</evidence>
<dbReference type="PROSITE" id="PS00282">
    <property type="entry name" value="KAZAL_1"/>
    <property type="match status" value="1"/>
</dbReference>
<dbReference type="OrthoDB" id="126772at2759"/>
<proteinExistence type="predicted"/>
<keyword evidence="5" id="KW-1015">Disulfide bond</keyword>
<keyword evidence="6" id="KW-0325">Glycoprotein</keyword>
<feature type="domain" description="Kazal-like" evidence="7">
    <location>
        <begin position="23"/>
        <end position="50"/>
    </location>
</feature>
<dbReference type="SMART" id="SM00280">
    <property type="entry name" value="KAZAL"/>
    <property type="match status" value="1"/>
</dbReference>
<dbReference type="Proteomes" id="UP000694560">
    <property type="component" value="Unplaced"/>
</dbReference>
<evidence type="ECO:0000256" key="5">
    <source>
        <dbReference type="ARBA" id="ARBA00023157"/>
    </source>
</evidence>
<dbReference type="PANTHER" id="PTHR21312:SF28">
    <property type="entry name" value="OVOINHIBITOR-RELATED"/>
    <property type="match status" value="1"/>
</dbReference>
<dbReference type="Pfam" id="PF00050">
    <property type="entry name" value="Kazal_1"/>
    <property type="match status" value="1"/>
</dbReference>
<evidence type="ECO:0000256" key="2">
    <source>
        <dbReference type="ARBA" id="ARBA00022525"/>
    </source>
</evidence>
<protein>
    <recommendedName>
        <fullName evidence="7">Kazal-like domain-containing protein</fullName>
    </recommendedName>
</protein>
<reference evidence="8" key="2">
    <citation type="submission" date="2025-09" db="UniProtKB">
        <authorList>
            <consortium name="Ensembl"/>
        </authorList>
    </citation>
    <scope>IDENTIFICATION</scope>
</reference>
<dbReference type="Ensembl" id="ENSMCST00000020744.1">
    <property type="protein sequence ID" value="ENSMCSP00000020227.1"/>
    <property type="gene ID" value="ENSMCSG00000014196.1"/>
</dbReference>
<evidence type="ECO:0000313" key="9">
    <source>
        <dbReference type="Proteomes" id="UP000694560"/>
    </source>
</evidence>